<dbReference type="InterPro" id="IPR030678">
    <property type="entry name" value="Peptide/Ni-bd"/>
</dbReference>
<evidence type="ECO:0000313" key="4">
    <source>
        <dbReference type="Proteomes" id="UP000636956"/>
    </source>
</evidence>
<dbReference type="Proteomes" id="UP000636956">
    <property type="component" value="Unassembled WGS sequence"/>
</dbReference>
<dbReference type="GO" id="GO:0015833">
    <property type="term" value="P:peptide transport"/>
    <property type="evidence" value="ECO:0007669"/>
    <property type="project" value="TreeGrafter"/>
</dbReference>
<dbReference type="GO" id="GO:1904680">
    <property type="term" value="F:peptide transmembrane transporter activity"/>
    <property type="evidence" value="ECO:0007669"/>
    <property type="project" value="TreeGrafter"/>
</dbReference>
<dbReference type="Pfam" id="PF00496">
    <property type="entry name" value="SBP_bac_5"/>
    <property type="match status" value="1"/>
</dbReference>
<dbReference type="PANTHER" id="PTHR30290">
    <property type="entry name" value="PERIPLASMIC BINDING COMPONENT OF ABC TRANSPORTER"/>
    <property type="match status" value="1"/>
</dbReference>
<feature type="chain" id="PRO_5039675825" evidence="1">
    <location>
        <begin position="32"/>
        <end position="541"/>
    </location>
</feature>
<accession>A0A917PLI9</accession>
<dbReference type="InterPro" id="IPR039424">
    <property type="entry name" value="SBP_5"/>
</dbReference>
<dbReference type="InterPro" id="IPR000914">
    <property type="entry name" value="SBP_5_dom"/>
</dbReference>
<evidence type="ECO:0000313" key="3">
    <source>
        <dbReference type="EMBL" id="GGJ83076.1"/>
    </source>
</evidence>
<dbReference type="AlphaFoldDB" id="A0A917PLI9"/>
<evidence type="ECO:0000256" key="1">
    <source>
        <dbReference type="SAM" id="SignalP"/>
    </source>
</evidence>
<gene>
    <name evidence="3" type="ORF">GCM10011372_21700</name>
</gene>
<reference evidence="3" key="2">
    <citation type="submission" date="2020-09" db="EMBL/GenBank/DDBJ databases">
        <authorList>
            <person name="Sun Q."/>
            <person name="Zhou Y."/>
        </authorList>
    </citation>
    <scope>NUCLEOTIDE SEQUENCE</scope>
    <source>
        <strain evidence="3">CGMCC 1.8984</strain>
    </source>
</reference>
<organism evidence="3 4">
    <name type="scientific">Agromyces bauzanensis</name>
    <dbReference type="NCBI Taxonomy" id="1308924"/>
    <lineage>
        <taxon>Bacteria</taxon>
        <taxon>Bacillati</taxon>
        <taxon>Actinomycetota</taxon>
        <taxon>Actinomycetes</taxon>
        <taxon>Micrococcales</taxon>
        <taxon>Microbacteriaceae</taxon>
        <taxon>Agromyces</taxon>
    </lineage>
</organism>
<evidence type="ECO:0000259" key="2">
    <source>
        <dbReference type="Pfam" id="PF00496"/>
    </source>
</evidence>
<dbReference type="PIRSF" id="PIRSF002741">
    <property type="entry name" value="MppA"/>
    <property type="match status" value="1"/>
</dbReference>
<keyword evidence="4" id="KW-1185">Reference proteome</keyword>
<feature type="signal peptide" evidence="1">
    <location>
        <begin position="1"/>
        <end position="31"/>
    </location>
</feature>
<dbReference type="EMBL" id="BMMD01000011">
    <property type="protein sequence ID" value="GGJ83076.1"/>
    <property type="molecule type" value="Genomic_DNA"/>
</dbReference>
<comment type="caution">
    <text evidence="3">The sequence shown here is derived from an EMBL/GenBank/DDBJ whole genome shotgun (WGS) entry which is preliminary data.</text>
</comment>
<dbReference type="Gene3D" id="3.40.190.10">
    <property type="entry name" value="Periplasmic binding protein-like II"/>
    <property type="match status" value="1"/>
</dbReference>
<protein>
    <submittedName>
        <fullName evidence="3">Peptide ABC transporter permease</fullName>
    </submittedName>
</protein>
<dbReference type="SUPFAM" id="SSF53850">
    <property type="entry name" value="Periplasmic binding protein-like II"/>
    <property type="match status" value="1"/>
</dbReference>
<sequence>MNPYLASRRGHRGGRLTAVAGATLAVGVALAGCAGSADGPETSATAEPTPGGDLIIGTYLDPTCIDNQQLGTNVSLSITRQLVDSLTEQDPETGEVTPWLAESWEVNEDSSAFTFALRDDVTFSDGSEFTAQVVKDNIDGIVALGAKAPIAGPYVAGLEAATVIDDHTIEISFSRPNAQFLQATANIAMGMVSSETAAMTADERCAAGVVGTGPFVLESYTANDATVITKREGYDWAPPAADHDGDAYLDSVTFQVLPENSVRTGALLSGQIDAMDSVQQQDEGSLSGNGFSMVTRANPGFAVSVMFRLDSEVVSDPAVRQAMMMGVDRADVLTVLGPTGAETLGVLTPTTPGADDFSEFLEYDPEGAVELLEDAGWAEGDDGIREKDGVRLELEFPYFFDGPVVELLQQQYAEIGIRLNTSQMVVADFLVALESDSFDATVGNLTRADIDVLRSTLSNTGTNYYSLADADLQSLLEAQAAEPDPATRVEIAGDIQESVLENAYVVPLHALAAAYAVRDGVNDLQFEASSRLWLYDTWMVP</sequence>
<dbReference type="GO" id="GO:0042597">
    <property type="term" value="C:periplasmic space"/>
    <property type="evidence" value="ECO:0007669"/>
    <property type="project" value="UniProtKB-ARBA"/>
</dbReference>
<feature type="domain" description="Solute-binding protein family 5" evidence="2">
    <location>
        <begin position="95"/>
        <end position="451"/>
    </location>
</feature>
<name>A0A917PLI9_9MICO</name>
<reference evidence="3" key="1">
    <citation type="journal article" date="2014" name="Int. J. Syst. Evol. Microbiol.">
        <title>Complete genome sequence of Corynebacterium casei LMG S-19264T (=DSM 44701T), isolated from a smear-ripened cheese.</title>
        <authorList>
            <consortium name="US DOE Joint Genome Institute (JGI-PGF)"/>
            <person name="Walter F."/>
            <person name="Albersmeier A."/>
            <person name="Kalinowski J."/>
            <person name="Ruckert C."/>
        </authorList>
    </citation>
    <scope>NUCLEOTIDE SEQUENCE</scope>
    <source>
        <strain evidence="3">CGMCC 1.8984</strain>
    </source>
</reference>
<keyword evidence="1" id="KW-0732">Signal</keyword>
<proteinExistence type="predicted"/>
<dbReference type="CDD" id="cd08492">
    <property type="entry name" value="PBP2_NikA_DppA_OppA_like_15"/>
    <property type="match status" value="1"/>
</dbReference>
<dbReference type="GO" id="GO:0043190">
    <property type="term" value="C:ATP-binding cassette (ABC) transporter complex"/>
    <property type="evidence" value="ECO:0007669"/>
    <property type="project" value="InterPro"/>
</dbReference>
<dbReference type="Gene3D" id="3.10.105.10">
    <property type="entry name" value="Dipeptide-binding Protein, Domain 3"/>
    <property type="match status" value="1"/>
</dbReference>
<dbReference type="RefSeq" id="WP_188743444.1">
    <property type="nucleotide sequence ID" value="NZ_BAABFW010000085.1"/>
</dbReference>